<dbReference type="PRINTS" id="PR00702">
    <property type="entry name" value="ACRIFLAVINRP"/>
</dbReference>
<dbReference type="Gene3D" id="1.20.1640.10">
    <property type="entry name" value="Multidrug efflux transporter AcrB transmembrane domain"/>
    <property type="match status" value="2"/>
</dbReference>
<dbReference type="EMBL" id="FTMS01000001">
    <property type="protein sequence ID" value="SIP86747.1"/>
    <property type="molecule type" value="Genomic_DNA"/>
</dbReference>
<dbReference type="Gene3D" id="3.30.70.1440">
    <property type="entry name" value="Multidrug efflux transporter AcrB pore domain"/>
    <property type="match status" value="1"/>
</dbReference>
<dbReference type="PANTHER" id="PTHR32063">
    <property type="match status" value="1"/>
</dbReference>
<dbReference type="AlphaFoldDB" id="A0A1N6N3U6"/>
<name>A0A1N6N3U6_9SPIO</name>
<dbReference type="SUPFAM" id="SSF82714">
    <property type="entry name" value="Multidrug efflux transporter AcrB TolC docking domain, DN and DC subdomains"/>
    <property type="match status" value="2"/>
</dbReference>
<organism evidence="2 3">
    <name type="scientific">Alkalispirochaeta americana</name>
    <dbReference type="NCBI Taxonomy" id="159291"/>
    <lineage>
        <taxon>Bacteria</taxon>
        <taxon>Pseudomonadati</taxon>
        <taxon>Spirochaetota</taxon>
        <taxon>Spirochaetia</taxon>
        <taxon>Spirochaetales</taxon>
        <taxon>Spirochaetaceae</taxon>
        <taxon>Alkalispirochaeta</taxon>
    </lineage>
</organism>
<feature type="transmembrane region" description="Helical" evidence="1">
    <location>
        <begin position="520"/>
        <end position="540"/>
    </location>
</feature>
<feature type="transmembrane region" description="Helical" evidence="1">
    <location>
        <begin position="360"/>
        <end position="383"/>
    </location>
</feature>
<dbReference type="STRING" id="159291.SAMN05920897_1016"/>
<evidence type="ECO:0000313" key="2">
    <source>
        <dbReference type="EMBL" id="SIP86747.1"/>
    </source>
</evidence>
<keyword evidence="1" id="KW-1133">Transmembrane helix</keyword>
<feature type="transmembrane region" description="Helical" evidence="1">
    <location>
        <begin position="389"/>
        <end position="418"/>
    </location>
</feature>
<gene>
    <name evidence="2" type="ORF">SAMN05920897_1016</name>
</gene>
<evidence type="ECO:0000313" key="3">
    <source>
        <dbReference type="Proteomes" id="UP000186400"/>
    </source>
</evidence>
<proteinExistence type="predicted"/>
<keyword evidence="1" id="KW-0472">Membrane</keyword>
<dbReference type="OrthoDB" id="9807612at2"/>
<feature type="transmembrane region" description="Helical" evidence="1">
    <location>
        <begin position="906"/>
        <end position="929"/>
    </location>
</feature>
<dbReference type="GO" id="GO:0042910">
    <property type="term" value="F:xenobiotic transmembrane transporter activity"/>
    <property type="evidence" value="ECO:0007669"/>
    <property type="project" value="TreeGrafter"/>
</dbReference>
<dbReference type="Gene3D" id="3.30.70.1430">
    <property type="entry name" value="Multidrug efflux transporter AcrB pore domain"/>
    <property type="match status" value="2"/>
</dbReference>
<dbReference type="PANTHER" id="PTHR32063:SF18">
    <property type="entry name" value="CATION EFFLUX SYSTEM PROTEIN"/>
    <property type="match status" value="1"/>
</dbReference>
<keyword evidence="1" id="KW-0812">Transmembrane</keyword>
<feature type="transmembrane region" description="Helical" evidence="1">
    <location>
        <begin position="856"/>
        <end position="875"/>
    </location>
</feature>
<feature type="transmembrane region" description="Helical" evidence="1">
    <location>
        <begin position="462"/>
        <end position="480"/>
    </location>
</feature>
<protein>
    <submittedName>
        <fullName evidence="2">Multidrug efflux pump subunit AcrB</fullName>
    </submittedName>
</protein>
<sequence>MNITKISFEKNRFTVAILLCLSVAGVISYIQAPKAEDPGFTVRTAVVVTYYPGASPQRIEQLISKPLEESIQEIPEVERVRSQSRTGVSIIYVDVSERYTDMPPIWDEVRISVDNTRRSLPEQIIGPIVNDRFGDVFGTIVTVSGEGVSYEELEEIAKELRERVIATDEVASVSLHGVQDRRVYVDYSDERLAELGITPYQLRELIRAQNIVLPGGEVFTEWERIILGPTGNFESLEELQNLLIPLPARGEVLFLQDIARVHMGYQEPAQTHVHTTGKPAVAVGVSLRDGGNINILGDDVKEVVARYQQELPIGINLDFVAIQADHVRDRVNNFGINLIQAMVTIMAVMLISIGFRMGMVVTSLVPVTMLTTFFVFLLFGIGIDQVSLASLIIALGMLVDNSIVIAESTMVLSAGGLSPREAAIRSAKELGSPLLISSLIVCAAFLPALLAEHSLSEYASPVFWGVTITLLLSWVFALTMTPMMAARYLKAQPEGGADEFDTPFQRWYAGVLHFFLHHRVMIIVILTVSLVGAFYAFQLVERQFFPNNDRAVITVEMEYAAGTRLERTRDLVEEIEAFYGGPLEDSVKTWHSYIGGDAPRFYLPFTPEPPRSEYAVMVVNLTHQRHIPEVINQTNAYLEKHHPEVRVRARPLVQGPPVDAAVEVRISGSDQDRIFEYADLVRDRMRSIEGIYGVRDDWGPWTKQLAVDIDEARAKAAGITSQEVAISLQTALTGLQVSEYRGADEVIPITLRSDLAPEGHVSKLETVSVYSSTTGRSVPLQQIANLNLEWTPSRIMRRDLARTVTIQADAYEGFNAIAIANDLDEWLAQESTRWAGGYHYEIAGEADATTEANKAIFDKLTISALIMLLLLILQFNSLRKTFIILLTIPFGLIGVVFGLIVTRSIFGVMTLLGVISLAGIVIKNAVVLLDRIKIEIDENGLEPYQAIVTASQRRIRPILLTTLTTIFGLLPLWFGGSPLWESMTIAIIFGLIFSTILTLGFVPAMYSLLFKVDVPPLPGKKQKA</sequence>
<feature type="transmembrane region" description="Helical" evidence="1">
    <location>
        <begin position="334"/>
        <end position="353"/>
    </location>
</feature>
<dbReference type="Pfam" id="PF00873">
    <property type="entry name" value="ACR_tran"/>
    <property type="match status" value="1"/>
</dbReference>
<evidence type="ECO:0000256" key="1">
    <source>
        <dbReference type="SAM" id="Phobius"/>
    </source>
</evidence>
<dbReference type="Gene3D" id="3.30.70.1320">
    <property type="entry name" value="Multidrug efflux transporter AcrB pore domain like"/>
    <property type="match status" value="1"/>
</dbReference>
<dbReference type="InterPro" id="IPR001036">
    <property type="entry name" value="Acrflvin-R"/>
</dbReference>
<accession>A0A1N6N3U6</accession>
<dbReference type="Gene3D" id="3.30.2090.10">
    <property type="entry name" value="Multidrug efflux transporter AcrB TolC docking domain, DN and DC subdomains"/>
    <property type="match status" value="2"/>
</dbReference>
<reference evidence="2 3" key="1">
    <citation type="submission" date="2017-01" db="EMBL/GenBank/DDBJ databases">
        <authorList>
            <person name="Mah S.A."/>
            <person name="Swanson W.J."/>
            <person name="Moy G.W."/>
            <person name="Vacquier V.D."/>
        </authorList>
    </citation>
    <scope>NUCLEOTIDE SEQUENCE [LARGE SCALE GENOMIC DNA]</scope>
    <source>
        <strain evidence="2 3">ASpG1</strain>
    </source>
</reference>
<feature type="transmembrane region" description="Helical" evidence="1">
    <location>
        <begin position="982"/>
        <end position="1002"/>
    </location>
</feature>
<dbReference type="InterPro" id="IPR027463">
    <property type="entry name" value="AcrB_DN_DC_subdom"/>
</dbReference>
<feature type="transmembrane region" description="Helical" evidence="1">
    <location>
        <begin position="882"/>
        <end position="900"/>
    </location>
</feature>
<keyword evidence="3" id="KW-1185">Reference proteome</keyword>
<dbReference type="GO" id="GO:0005886">
    <property type="term" value="C:plasma membrane"/>
    <property type="evidence" value="ECO:0007669"/>
    <property type="project" value="TreeGrafter"/>
</dbReference>
<feature type="transmembrane region" description="Helical" evidence="1">
    <location>
        <begin position="430"/>
        <end position="450"/>
    </location>
</feature>
<feature type="transmembrane region" description="Helical" evidence="1">
    <location>
        <begin position="958"/>
        <end position="976"/>
    </location>
</feature>
<dbReference type="SUPFAM" id="SSF82866">
    <property type="entry name" value="Multidrug efflux transporter AcrB transmembrane domain"/>
    <property type="match status" value="2"/>
</dbReference>
<dbReference type="SUPFAM" id="SSF82693">
    <property type="entry name" value="Multidrug efflux transporter AcrB pore domain, PN1, PN2, PC1 and PC2 subdomains"/>
    <property type="match status" value="2"/>
</dbReference>
<dbReference type="Proteomes" id="UP000186400">
    <property type="component" value="Unassembled WGS sequence"/>
</dbReference>
<dbReference type="RefSeq" id="WP_076487254.1">
    <property type="nucleotide sequence ID" value="NZ_FTMS01000001.1"/>
</dbReference>